<feature type="compositionally biased region" description="Polar residues" evidence="1">
    <location>
        <begin position="179"/>
        <end position="193"/>
    </location>
</feature>
<evidence type="ECO:0000259" key="3">
    <source>
        <dbReference type="PROSITE" id="PS52045"/>
    </source>
</evidence>
<keyword evidence="2" id="KW-0732">Signal</keyword>
<feature type="domain" description="Neprosin PEP catalytic" evidence="3">
    <location>
        <begin position="192"/>
        <end position="458"/>
    </location>
</feature>
<dbReference type="InterPro" id="IPR025521">
    <property type="entry name" value="Neprosin_propep"/>
</dbReference>
<evidence type="ECO:0000313" key="5">
    <source>
        <dbReference type="Proteomes" id="UP001497444"/>
    </source>
</evidence>
<dbReference type="InterPro" id="IPR053168">
    <property type="entry name" value="Glutamic_endopeptidase"/>
</dbReference>
<feature type="signal peptide" evidence="2">
    <location>
        <begin position="1"/>
        <end position="42"/>
    </location>
</feature>
<keyword evidence="5" id="KW-1185">Reference proteome</keyword>
<dbReference type="PANTHER" id="PTHR31589">
    <property type="entry name" value="PROTEIN, PUTATIVE (DUF239)-RELATED-RELATED"/>
    <property type="match status" value="1"/>
</dbReference>
<proteinExistence type="predicted"/>
<evidence type="ECO:0000256" key="1">
    <source>
        <dbReference type="SAM" id="MobiDB-lite"/>
    </source>
</evidence>
<protein>
    <recommendedName>
        <fullName evidence="3">Neprosin PEP catalytic domain-containing protein</fullName>
    </recommendedName>
</protein>
<reference evidence="4" key="1">
    <citation type="submission" date="2024-02" db="EMBL/GenBank/DDBJ databases">
        <authorList>
            <consortium name="ELIXIR-Norway"/>
            <consortium name="Elixir Norway"/>
        </authorList>
    </citation>
    <scope>NUCLEOTIDE SEQUENCE</scope>
</reference>
<evidence type="ECO:0000313" key="4">
    <source>
        <dbReference type="EMBL" id="CAK9259916.1"/>
    </source>
</evidence>
<dbReference type="EMBL" id="OZ020107">
    <property type="protein sequence ID" value="CAK9259916.1"/>
    <property type="molecule type" value="Genomic_DNA"/>
</dbReference>
<sequence>MDPTRLVRSSARAARSLQLGWRVVIAMTCVLLLLLLVKSSQAAGTSSTLQEEVAPSSRRLQAYRDSTNVARHGPASESFQLSDGSWVDCVPIEQQIAAHEPNLQDHIIRMQPSSQILMNNIFLPQIDNVSDKQQQLPQHPQLFAREHGGCREGFIPVQRSDPNQQLFRKHQGPAADRGMTSTTSMKNPTSASNGPAHDYAVVAVPSTTGGYTGQGGVLSVNGPYIGEPSSEFSLSQLWTVAGSYQLENLNTAEVGWQVYPALHPSQQPLAPHLFIYWTRDAYLSTGCYNLNCPGFVQVNSTWVLGGTLAPYTTLAQKAKFEYEFSIFVVFDSGTPGWWLQIQGTWVGYWPSSIYTTLKAGRADNLEWGGEIAPASTTPTTTGMGSGAFASAGYPVAAYQRNVSYGDAASGNWYYASFTGEAVTNTNCYTVGIQQGGYTNWGSYFFFGGPGALNNPACANTLLEPENLEAFS</sequence>
<feature type="chain" id="PRO_5045470645" description="Neprosin PEP catalytic domain-containing protein" evidence="2">
    <location>
        <begin position="43"/>
        <end position="471"/>
    </location>
</feature>
<evidence type="ECO:0000256" key="2">
    <source>
        <dbReference type="SAM" id="SignalP"/>
    </source>
</evidence>
<dbReference type="Pfam" id="PF03080">
    <property type="entry name" value="Neprosin"/>
    <property type="match status" value="1"/>
</dbReference>
<gene>
    <name evidence="4" type="ORF">CSSPJE1EN1_LOCUS5394</name>
</gene>
<name>A0ABP0W1N8_9BRYO</name>
<dbReference type="Proteomes" id="UP001497444">
    <property type="component" value="Chromosome 12"/>
</dbReference>
<dbReference type="PANTHER" id="PTHR31589:SF223">
    <property type="entry name" value="PROTEIN, PUTATIVE (DUF239)-RELATED"/>
    <property type="match status" value="1"/>
</dbReference>
<feature type="region of interest" description="Disordered" evidence="1">
    <location>
        <begin position="171"/>
        <end position="196"/>
    </location>
</feature>
<accession>A0ABP0W1N8</accession>
<dbReference type="Pfam" id="PF14365">
    <property type="entry name" value="Neprosin_AP"/>
    <property type="match status" value="1"/>
</dbReference>
<dbReference type="InterPro" id="IPR004314">
    <property type="entry name" value="Neprosin"/>
</dbReference>
<organism evidence="4 5">
    <name type="scientific">Sphagnum jensenii</name>
    <dbReference type="NCBI Taxonomy" id="128206"/>
    <lineage>
        <taxon>Eukaryota</taxon>
        <taxon>Viridiplantae</taxon>
        <taxon>Streptophyta</taxon>
        <taxon>Embryophyta</taxon>
        <taxon>Bryophyta</taxon>
        <taxon>Sphagnophytina</taxon>
        <taxon>Sphagnopsida</taxon>
        <taxon>Sphagnales</taxon>
        <taxon>Sphagnaceae</taxon>
        <taxon>Sphagnum</taxon>
    </lineage>
</organism>
<dbReference type="PROSITE" id="PS52045">
    <property type="entry name" value="NEPROSIN_PEP_CD"/>
    <property type="match status" value="1"/>
</dbReference>
<dbReference type="Gene3D" id="3.90.1320.10">
    <property type="entry name" value="Outer-capsid protein sigma 3, large lobe"/>
    <property type="match status" value="1"/>
</dbReference>